<dbReference type="PANTHER" id="PTHR38471">
    <property type="entry name" value="FOUR HELIX BUNDLE PROTEIN"/>
    <property type="match status" value="1"/>
</dbReference>
<protein>
    <submittedName>
        <fullName evidence="1">Four helix bundle protein</fullName>
    </submittedName>
</protein>
<organism evidence="1 2">
    <name type="scientific">Geomonas silvestris</name>
    <dbReference type="NCBI Taxonomy" id="2740184"/>
    <lineage>
        <taxon>Bacteria</taxon>
        <taxon>Pseudomonadati</taxon>
        <taxon>Thermodesulfobacteriota</taxon>
        <taxon>Desulfuromonadia</taxon>
        <taxon>Geobacterales</taxon>
        <taxon>Geobacteraceae</taxon>
        <taxon>Geomonas</taxon>
    </lineage>
</organism>
<dbReference type="PANTHER" id="PTHR38471:SF2">
    <property type="entry name" value="FOUR HELIX BUNDLE PROTEIN"/>
    <property type="match status" value="1"/>
</dbReference>
<proteinExistence type="predicted"/>
<dbReference type="InterPro" id="IPR012657">
    <property type="entry name" value="23S_rRNA-intervening_sequence"/>
</dbReference>
<dbReference type="CDD" id="cd16377">
    <property type="entry name" value="23S_rRNA_IVP_like"/>
    <property type="match status" value="1"/>
</dbReference>
<name>A0A6V8MLU2_9BACT</name>
<evidence type="ECO:0000313" key="1">
    <source>
        <dbReference type="EMBL" id="GFO60894.1"/>
    </source>
</evidence>
<accession>A0A6V8MLU2</accession>
<dbReference type="Proteomes" id="UP000556026">
    <property type="component" value="Unassembled WGS sequence"/>
</dbReference>
<dbReference type="AlphaFoldDB" id="A0A6V8MLU2"/>
<dbReference type="SUPFAM" id="SSF158446">
    <property type="entry name" value="IVS-encoded protein-like"/>
    <property type="match status" value="1"/>
</dbReference>
<comment type="caution">
    <text evidence="1">The sequence shown here is derived from an EMBL/GenBank/DDBJ whole genome shotgun (WGS) entry which is preliminary data.</text>
</comment>
<dbReference type="Gene3D" id="1.20.1440.60">
    <property type="entry name" value="23S rRNA-intervening sequence"/>
    <property type="match status" value="1"/>
</dbReference>
<dbReference type="Pfam" id="PF05635">
    <property type="entry name" value="23S_rRNA_IVP"/>
    <property type="match status" value="1"/>
</dbReference>
<dbReference type="RefSeq" id="WP_183355703.1">
    <property type="nucleotide sequence ID" value="NZ_BLXX01000011.1"/>
</dbReference>
<keyword evidence="2" id="KW-1185">Reference proteome</keyword>
<evidence type="ECO:0000313" key="2">
    <source>
        <dbReference type="Proteomes" id="UP000556026"/>
    </source>
</evidence>
<sequence length="123" mass="13947">MLEVKSYRDLKVWQLGMDLVHAVYEHTKHFPQSELYALTSQVRRAAVSVPSNIAEGHARESTREFLHFLAICSGSLAELETQLFIAERLQYLDSTALKATLGKCDEVGRMLRSLQKTLRVKLG</sequence>
<dbReference type="InterPro" id="IPR036583">
    <property type="entry name" value="23S_rRNA_IVS_sf"/>
</dbReference>
<dbReference type="EMBL" id="BLXX01000011">
    <property type="protein sequence ID" value="GFO60894.1"/>
    <property type="molecule type" value="Genomic_DNA"/>
</dbReference>
<dbReference type="NCBIfam" id="TIGR02436">
    <property type="entry name" value="four helix bundle protein"/>
    <property type="match status" value="1"/>
</dbReference>
<dbReference type="NCBIfam" id="NF008911">
    <property type="entry name" value="PRK12275.1-2"/>
    <property type="match status" value="1"/>
</dbReference>
<gene>
    <name evidence="1" type="ORF">GMST_32190</name>
</gene>
<reference evidence="2" key="1">
    <citation type="submission" date="2020-06" db="EMBL/GenBank/DDBJ databases">
        <title>Draft genomic sequence of Geomonas sp. Red330.</title>
        <authorList>
            <person name="Itoh H."/>
            <person name="Zhenxing X."/>
            <person name="Ushijima N."/>
            <person name="Masuda Y."/>
            <person name="Shiratori Y."/>
            <person name="Senoo K."/>
        </authorList>
    </citation>
    <scope>NUCLEOTIDE SEQUENCE [LARGE SCALE GENOMIC DNA]</scope>
    <source>
        <strain evidence="2">Red330</strain>
    </source>
</reference>